<comment type="caution">
    <text evidence="1">The sequence shown here is derived from an EMBL/GenBank/DDBJ whole genome shotgun (WGS) entry which is preliminary data.</text>
</comment>
<sequence>MDSFTKSEKRHLAASDLIMRIHSPLFSLDFTVFVLLMYCDSSRDLTSVSFLRVSIFSQPSQVLRWIC</sequence>
<dbReference type="AlphaFoldDB" id="A0AAV6VD42"/>
<reference evidence="1 2" key="1">
    <citation type="journal article" date="2022" name="Nat. Ecol. Evol.">
        <title>A masculinizing supergene underlies an exaggerated male reproductive morph in a spider.</title>
        <authorList>
            <person name="Hendrickx F."/>
            <person name="De Corte Z."/>
            <person name="Sonet G."/>
            <person name="Van Belleghem S.M."/>
            <person name="Kostlbacher S."/>
            <person name="Vangestel C."/>
        </authorList>
    </citation>
    <scope>NUCLEOTIDE SEQUENCE [LARGE SCALE GENOMIC DNA]</scope>
    <source>
        <strain evidence="1">W744_W776</strain>
    </source>
</reference>
<accession>A0AAV6VD42</accession>
<evidence type="ECO:0000313" key="1">
    <source>
        <dbReference type="EMBL" id="KAG8193593.1"/>
    </source>
</evidence>
<evidence type="ECO:0000313" key="2">
    <source>
        <dbReference type="Proteomes" id="UP000827092"/>
    </source>
</evidence>
<dbReference type="Proteomes" id="UP000827092">
    <property type="component" value="Unassembled WGS sequence"/>
</dbReference>
<keyword evidence="2" id="KW-1185">Reference proteome</keyword>
<name>A0AAV6VD42_9ARAC</name>
<organism evidence="1 2">
    <name type="scientific">Oedothorax gibbosus</name>
    <dbReference type="NCBI Taxonomy" id="931172"/>
    <lineage>
        <taxon>Eukaryota</taxon>
        <taxon>Metazoa</taxon>
        <taxon>Ecdysozoa</taxon>
        <taxon>Arthropoda</taxon>
        <taxon>Chelicerata</taxon>
        <taxon>Arachnida</taxon>
        <taxon>Araneae</taxon>
        <taxon>Araneomorphae</taxon>
        <taxon>Entelegynae</taxon>
        <taxon>Araneoidea</taxon>
        <taxon>Linyphiidae</taxon>
        <taxon>Erigoninae</taxon>
        <taxon>Oedothorax</taxon>
    </lineage>
</organism>
<proteinExistence type="predicted"/>
<dbReference type="EMBL" id="JAFNEN010000118">
    <property type="protein sequence ID" value="KAG8193593.1"/>
    <property type="molecule type" value="Genomic_DNA"/>
</dbReference>
<gene>
    <name evidence="1" type="ORF">JTE90_000228</name>
</gene>
<protein>
    <submittedName>
        <fullName evidence="1">Uncharacterized protein</fullName>
    </submittedName>
</protein>